<dbReference type="PRINTS" id="PR00034">
    <property type="entry name" value="HTHCRP"/>
</dbReference>
<evidence type="ECO:0000313" key="2">
    <source>
        <dbReference type="EMBL" id="MDF9407966.1"/>
    </source>
</evidence>
<dbReference type="InterPro" id="IPR036388">
    <property type="entry name" value="WH-like_DNA-bd_sf"/>
</dbReference>
<organism evidence="2 3">
    <name type="scientific">Pelotomaculum isophthalicicum JI</name>
    <dbReference type="NCBI Taxonomy" id="947010"/>
    <lineage>
        <taxon>Bacteria</taxon>
        <taxon>Bacillati</taxon>
        <taxon>Bacillota</taxon>
        <taxon>Clostridia</taxon>
        <taxon>Eubacteriales</taxon>
        <taxon>Desulfotomaculaceae</taxon>
        <taxon>Pelotomaculum</taxon>
    </lineage>
</organism>
<dbReference type="InterPro" id="IPR012318">
    <property type="entry name" value="HTH_CRP"/>
</dbReference>
<dbReference type="GO" id="GO:0006355">
    <property type="term" value="P:regulation of DNA-templated transcription"/>
    <property type="evidence" value="ECO:0007669"/>
    <property type="project" value="InterPro"/>
</dbReference>
<feature type="domain" description="HTH crp-type" evidence="1">
    <location>
        <begin position="24"/>
        <end position="97"/>
    </location>
</feature>
<dbReference type="InterPro" id="IPR036390">
    <property type="entry name" value="WH_DNA-bd_sf"/>
</dbReference>
<dbReference type="GO" id="GO:0003677">
    <property type="term" value="F:DNA binding"/>
    <property type="evidence" value="ECO:0007669"/>
    <property type="project" value="InterPro"/>
</dbReference>
<gene>
    <name evidence="2" type="ORF">L7E55_06265</name>
</gene>
<dbReference type="SMART" id="SM00419">
    <property type="entry name" value="HTH_CRP"/>
    <property type="match status" value="1"/>
</dbReference>
<dbReference type="Pfam" id="PF13545">
    <property type="entry name" value="HTH_Crp_2"/>
    <property type="match status" value="1"/>
</dbReference>
<dbReference type="AlphaFoldDB" id="A0A9X4H1Z5"/>
<accession>A0A9X4H1Z5</accession>
<comment type="caution">
    <text evidence="2">The sequence shown here is derived from an EMBL/GenBank/DDBJ whole genome shotgun (WGS) entry which is preliminary data.</text>
</comment>
<dbReference type="EMBL" id="JAKOAV010000008">
    <property type="protein sequence ID" value="MDF9407966.1"/>
    <property type="molecule type" value="Genomic_DNA"/>
</dbReference>
<name>A0A9X4H1Z5_9FIRM</name>
<dbReference type="RefSeq" id="WP_277443222.1">
    <property type="nucleotide sequence ID" value="NZ_JAKOAV010000008.1"/>
</dbReference>
<proteinExistence type="predicted"/>
<dbReference type="SUPFAM" id="SSF46785">
    <property type="entry name" value="Winged helix' DNA-binding domain"/>
    <property type="match status" value="1"/>
</dbReference>
<sequence length="104" mass="11962">MKIIEILSNRLKQANRQIEELVFLNARSRVIYNLISLAKEYGRPEEGEITISLQLTHAELAKLVGISRETMTKVLAELQDSNLIKVTRKKLQVINLDDLCRQVM</sequence>
<protein>
    <submittedName>
        <fullName evidence="2">Crp/Fnr family transcriptional regulator</fullName>
    </submittedName>
</protein>
<dbReference type="PROSITE" id="PS51063">
    <property type="entry name" value="HTH_CRP_2"/>
    <property type="match status" value="1"/>
</dbReference>
<dbReference type="Proteomes" id="UP001154312">
    <property type="component" value="Unassembled WGS sequence"/>
</dbReference>
<evidence type="ECO:0000313" key="3">
    <source>
        <dbReference type="Proteomes" id="UP001154312"/>
    </source>
</evidence>
<dbReference type="Gene3D" id="1.10.10.10">
    <property type="entry name" value="Winged helix-like DNA-binding domain superfamily/Winged helix DNA-binding domain"/>
    <property type="match status" value="1"/>
</dbReference>
<evidence type="ECO:0000259" key="1">
    <source>
        <dbReference type="PROSITE" id="PS51063"/>
    </source>
</evidence>
<keyword evidence="3" id="KW-1185">Reference proteome</keyword>
<reference evidence="2" key="1">
    <citation type="submission" date="2022-02" db="EMBL/GenBank/DDBJ databases">
        <authorList>
            <person name="Leng L."/>
        </authorList>
    </citation>
    <scope>NUCLEOTIDE SEQUENCE</scope>
    <source>
        <strain evidence="2">JI</strain>
    </source>
</reference>